<evidence type="ECO:0000313" key="2">
    <source>
        <dbReference type="Proteomes" id="UP000094960"/>
    </source>
</evidence>
<dbReference type="Proteomes" id="UP000094960">
    <property type="component" value="Chromosome"/>
</dbReference>
<proteinExistence type="predicted"/>
<dbReference type="AlphaFoldDB" id="A0A1D7Y3G2"/>
<accession>A0A1D7Y3G2</accession>
<organism evidence="1 2">
    <name type="scientific">Streptomyces fodineus</name>
    <dbReference type="NCBI Taxonomy" id="1904616"/>
    <lineage>
        <taxon>Bacteria</taxon>
        <taxon>Bacillati</taxon>
        <taxon>Actinomycetota</taxon>
        <taxon>Actinomycetes</taxon>
        <taxon>Kitasatosporales</taxon>
        <taxon>Streptomycetaceae</taxon>
        <taxon>Streptomyces</taxon>
    </lineage>
</organism>
<gene>
    <name evidence="1" type="ORF">BFF78_02650</name>
</gene>
<name>A0A1D7Y3G2_9ACTN</name>
<dbReference type="Pfam" id="PF21813">
    <property type="entry name" value="DUF6882"/>
    <property type="match status" value="1"/>
</dbReference>
<dbReference type="RefSeq" id="WP_069776772.1">
    <property type="nucleotide sequence ID" value="NZ_CP017248.1"/>
</dbReference>
<sequence length="229" mass="24047">MMSEFSDAFLLEAERHAAWGAAQLETLTAFLPEAPWTAELSSCLYRQGDLALRVAVLGTYDMAEQSWMWGWANPGLQGTEVVAATGAIERYGRAGGIAELSAEVLHLSGFADPRRAAEMLAFTGMGVAGAPGYIGVPAGGDTRVYFLPDDPQVPRAGVDPVTLPRTLLTAAGLIGRSARHVVAGYFDHHGLPQRSEAGRIVADLPGGSAVEVDFDTAGRIAGVGVEVLP</sequence>
<dbReference type="InterPro" id="IPR049249">
    <property type="entry name" value="DUF6882"/>
</dbReference>
<dbReference type="EMBL" id="CP017248">
    <property type="protein sequence ID" value="AOR30118.1"/>
    <property type="molecule type" value="Genomic_DNA"/>
</dbReference>
<protein>
    <submittedName>
        <fullName evidence="1">Uncharacterized protein</fullName>
    </submittedName>
</protein>
<evidence type="ECO:0000313" key="1">
    <source>
        <dbReference type="EMBL" id="AOR30118.1"/>
    </source>
</evidence>
<dbReference type="KEGG" id="spun:BFF78_02650"/>
<reference evidence="2" key="1">
    <citation type="submission" date="2016-09" db="EMBL/GenBank/DDBJ databases">
        <title>Streptomyces puniciscabiei strain:TW1S1 Genome sequencing and assembly.</title>
        <authorList>
            <person name="Kim M.-K."/>
            <person name="Kim S.B."/>
        </authorList>
    </citation>
    <scope>NUCLEOTIDE SEQUENCE [LARGE SCALE GENOMIC DNA]</scope>
    <source>
        <strain evidence="2">TW1S1</strain>
    </source>
</reference>
<keyword evidence="2" id="KW-1185">Reference proteome</keyword>